<dbReference type="Pfam" id="PF00535">
    <property type="entry name" value="Glycos_transf_2"/>
    <property type="match status" value="1"/>
</dbReference>
<feature type="transmembrane region" description="Helical" evidence="4">
    <location>
        <begin position="237"/>
        <end position="254"/>
    </location>
</feature>
<dbReference type="InterPro" id="IPR001173">
    <property type="entry name" value="Glyco_trans_2-like"/>
</dbReference>
<name>A0A3E1P9A9_9BACT</name>
<keyword evidence="3 6" id="KW-0808">Transferase</keyword>
<dbReference type="RefSeq" id="WP_116852071.1">
    <property type="nucleotide sequence ID" value="NZ_QTJV01000001.1"/>
</dbReference>
<evidence type="ECO:0000256" key="1">
    <source>
        <dbReference type="ARBA" id="ARBA00006739"/>
    </source>
</evidence>
<reference evidence="6 7" key="1">
    <citation type="submission" date="2018-08" db="EMBL/GenBank/DDBJ databases">
        <title>Chitinophaga sp. K20C18050901, a novel bacterium isolated from forest soil.</title>
        <authorList>
            <person name="Wang C."/>
        </authorList>
    </citation>
    <scope>NUCLEOTIDE SEQUENCE [LARGE SCALE GENOMIC DNA]</scope>
    <source>
        <strain evidence="6 7">K20C18050901</strain>
    </source>
</reference>
<evidence type="ECO:0000313" key="6">
    <source>
        <dbReference type="EMBL" id="RFM36751.1"/>
    </source>
</evidence>
<gene>
    <name evidence="6" type="ORF">DXN04_04420</name>
</gene>
<dbReference type="PANTHER" id="PTHR43179:SF12">
    <property type="entry name" value="GALACTOFURANOSYLTRANSFERASE GLFT2"/>
    <property type="match status" value="1"/>
</dbReference>
<evidence type="ECO:0000256" key="4">
    <source>
        <dbReference type="SAM" id="Phobius"/>
    </source>
</evidence>
<keyword evidence="7" id="KW-1185">Reference proteome</keyword>
<dbReference type="Proteomes" id="UP000261174">
    <property type="component" value="Unassembled WGS sequence"/>
</dbReference>
<organism evidence="6 7">
    <name type="scientific">Chitinophaga silvisoli</name>
    <dbReference type="NCBI Taxonomy" id="2291814"/>
    <lineage>
        <taxon>Bacteria</taxon>
        <taxon>Pseudomonadati</taxon>
        <taxon>Bacteroidota</taxon>
        <taxon>Chitinophagia</taxon>
        <taxon>Chitinophagales</taxon>
        <taxon>Chitinophagaceae</taxon>
        <taxon>Chitinophaga</taxon>
    </lineage>
</organism>
<comment type="caution">
    <text evidence="6">The sequence shown here is derived from an EMBL/GenBank/DDBJ whole genome shotgun (WGS) entry which is preliminary data.</text>
</comment>
<feature type="domain" description="Glycosyltransferase 2-like" evidence="5">
    <location>
        <begin position="4"/>
        <end position="121"/>
    </location>
</feature>
<dbReference type="SUPFAM" id="SSF53448">
    <property type="entry name" value="Nucleotide-diphospho-sugar transferases"/>
    <property type="match status" value="1"/>
</dbReference>
<evidence type="ECO:0000256" key="3">
    <source>
        <dbReference type="ARBA" id="ARBA00022679"/>
    </source>
</evidence>
<evidence type="ECO:0000256" key="2">
    <source>
        <dbReference type="ARBA" id="ARBA00022676"/>
    </source>
</evidence>
<keyword evidence="2" id="KW-0328">Glycosyltransferase</keyword>
<dbReference type="CDD" id="cd00761">
    <property type="entry name" value="Glyco_tranf_GTA_type"/>
    <property type="match status" value="1"/>
</dbReference>
<sequence length="321" mass="36487">MKISVVIPTYRRPQLLSACLAALSRQDLDKADFEVIVVSDGPDVATRTVIDDWYQKGLLDLRYIPLNRKKGPAAARNKGWKAAVAPLVAFTDDDTLPDSRWLSGFLSAWDGVKPMAFTGKVIVPIPKEPTDYERNTARLATADFVTANCAVTKDVLTALNGFDERFSIAWREDSDLEFRLLALKVPVLKILDAIVVHPVRKAEWGVSIREQKKNMYNALLYKKFPGMYRRKIQPRPAWNYYAMIAMIVLAAICLAEGLMLLVSLCLLSWIVMVGMFISKRLSDTTRRRSHVLEMIITSMAIPFVAIYWSLYGAWRYRVFFL</sequence>
<dbReference type="InterPro" id="IPR029044">
    <property type="entry name" value="Nucleotide-diphossugar_trans"/>
</dbReference>
<feature type="transmembrane region" description="Helical" evidence="4">
    <location>
        <begin position="260"/>
        <end position="278"/>
    </location>
</feature>
<comment type="similarity">
    <text evidence="1">Belongs to the glycosyltransferase 2 family.</text>
</comment>
<accession>A0A3E1P9A9</accession>
<dbReference type="AlphaFoldDB" id="A0A3E1P9A9"/>
<protein>
    <submittedName>
        <fullName evidence="6">Glycosyltransferase</fullName>
    </submittedName>
</protein>
<dbReference type="OrthoDB" id="9801954at2"/>
<evidence type="ECO:0000259" key="5">
    <source>
        <dbReference type="Pfam" id="PF00535"/>
    </source>
</evidence>
<dbReference type="GO" id="GO:0016757">
    <property type="term" value="F:glycosyltransferase activity"/>
    <property type="evidence" value="ECO:0007669"/>
    <property type="project" value="UniProtKB-KW"/>
</dbReference>
<feature type="transmembrane region" description="Helical" evidence="4">
    <location>
        <begin position="290"/>
        <end position="311"/>
    </location>
</feature>
<dbReference type="Gene3D" id="3.90.550.10">
    <property type="entry name" value="Spore Coat Polysaccharide Biosynthesis Protein SpsA, Chain A"/>
    <property type="match status" value="1"/>
</dbReference>
<evidence type="ECO:0000313" key="7">
    <source>
        <dbReference type="Proteomes" id="UP000261174"/>
    </source>
</evidence>
<keyword evidence="4" id="KW-0812">Transmembrane</keyword>
<proteinExistence type="inferred from homology"/>
<keyword evidence="4" id="KW-0472">Membrane</keyword>
<dbReference type="PANTHER" id="PTHR43179">
    <property type="entry name" value="RHAMNOSYLTRANSFERASE WBBL"/>
    <property type="match status" value="1"/>
</dbReference>
<keyword evidence="4" id="KW-1133">Transmembrane helix</keyword>
<dbReference type="EMBL" id="QTJV01000001">
    <property type="protein sequence ID" value="RFM36751.1"/>
    <property type="molecule type" value="Genomic_DNA"/>
</dbReference>